<dbReference type="EMBL" id="VBAM01000362">
    <property type="protein sequence ID" value="TMJ09129.1"/>
    <property type="molecule type" value="Genomic_DNA"/>
</dbReference>
<feature type="region of interest" description="Disordered" evidence="3">
    <location>
        <begin position="1"/>
        <end position="67"/>
    </location>
</feature>
<proteinExistence type="inferred from homology"/>
<evidence type="ECO:0000313" key="5">
    <source>
        <dbReference type="Proteomes" id="UP000320393"/>
    </source>
</evidence>
<dbReference type="Pfam" id="PF00701">
    <property type="entry name" value="DHDPS"/>
    <property type="match status" value="1"/>
</dbReference>
<name>A0A537LM81_9BACT</name>
<protein>
    <submittedName>
        <fullName evidence="4">Dihydrodipicolinate synthase family protein</fullName>
    </submittedName>
</protein>
<gene>
    <name evidence="4" type="ORF">E6H02_09295</name>
</gene>
<feature type="compositionally biased region" description="Basic residues" evidence="3">
    <location>
        <begin position="45"/>
        <end position="54"/>
    </location>
</feature>
<evidence type="ECO:0000256" key="1">
    <source>
        <dbReference type="ARBA" id="ARBA00007592"/>
    </source>
</evidence>
<dbReference type="PANTHER" id="PTHR12128:SF66">
    <property type="entry name" value="4-HYDROXY-2-OXOGLUTARATE ALDOLASE, MITOCHONDRIAL"/>
    <property type="match status" value="1"/>
</dbReference>
<evidence type="ECO:0000313" key="4">
    <source>
        <dbReference type="EMBL" id="TMJ09129.1"/>
    </source>
</evidence>
<dbReference type="InterPro" id="IPR013785">
    <property type="entry name" value="Aldolase_TIM"/>
</dbReference>
<dbReference type="SMART" id="SM01130">
    <property type="entry name" value="DHDPS"/>
    <property type="match status" value="1"/>
</dbReference>
<dbReference type="GO" id="GO:0008840">
    <property type="term" value="F:4-hydroxy-tetrahydrodipicolinate synthase activity"/>
    <property type="evidence" value="ECO:0007669"/>
    <property type="project" value="TreeGrafter"/>
</dbReference>
<dbReference type="Gene3D" id="3.20.20.70">
    <property type="entry name" value="Aldolase class I"/>
    <property type="match status" value="1"/>
</dbReference>
<reference evidence="4 5" key="1">
    <citation type="journal article" date="2019" name="Nat. Microbiol.">
        <title>Mediterranean grassland soil C-N compound turnover is dependent on rainfall and depth, and is mediated by genomically divergent microorganisms.</title>
        <authorList>
            <person name="Diamond S."/>
            <person name="Andeer P.F."/>
            <person name="Li Z."/>
            <person name="Crits-Christoph A."/>
            <person name="Burstein D."/>
            <person name="Anantharaman K."/>
            <person name="Lane K.R."/>
            <person name="Thomas B.C."/>
            <person name="Pan C."/>
            <person name="Northen T.R."/>
            <person name="Banfield J.F."/>
        </authorList>
    </citation>
    <scope>NUCLEOTIDE SEQUENCE [LARGE SCALE GENOMIC DNA]</scope>
    <source>
        <strain evidence="4">NP_5</strain>
    </source>
</reference>
<comment type="caution">
    <text evidence="4">The sequence shown here is derived from an EMBL/GenBank/DDBJ whole genome shotgun (WGS) entry which is preliminary data.</text>
</comment>
<organism evidence="4 5">
    <name type="scientific">Candidatus Segetimicrobium genomatis</name>
    <dbReference type="NCBI Taxonomy" id="2569760"/>
    <lineage>
        <taxon>Bacteria</taxon>
        <taxon>Bacillati</taxon>
        <taxon>Candidatus Sysuimicrobiota</taxon>
        <taxon>Candidatus Sysuimicrobiia</taxon>
        <taxon>Candidatus Sysuimicrobiales</taxon>
        <taxon>Candidatus Segetimicrobiaceae</taxon>
        <taxon>Candidatus Segetimicrobium</taxon>
    </lineage>
</organism>
<evidence type="ECO:0000256" key="2">
    <source>
        <dbReference type="ARBA" id="ARBA00023239"/>
    </source>
</evidence>
<dbReference type="CDD" id="cd00408">
    <property type="entry name" value="DHDPS-like"/>
    <property type="match status" value="1"/>
</dbReference>
<feature type="compositionally biased region" description="Basic and acidic residues" evidence="3">
    <location>
        <begin position="9"/>
        <end position="18"/>
    </location>
</feature>
<dbReference type="GO" id="GO:0005829">
    <property type="term" value="C:cytosol"/>
    <property type="evidence" value="ECO:0007669"/>
    <property type="project" value="TreeGrafter"/>
</dbReference>
<dbReference type="Proteomes" id="UP000320393">
    <property type="component" value="Unassembled WGS sequence"/>
</dbReference>
<dbReference type="PRINTS" id="PR00146">
    <property type="entry name" value="DHPICSNTHASE"/>
</dbReference>
<dbReference type="InterPro" id="IPR002220">
    <property type="entry name" value="DapA-like"/>
</dbReference>
<dbReference type="PANTHER" id="PTHR12128">
    <property type="entry name" value="DIHYDRODIPICOLINATE SYNTHASE"/>
    <property type="match status" value="1"/>
</dbReference>
<dbReference type="AlphaFoldDB" id="A0A537LM81"/>
<sequence>MGRLGRPGVRRDGRHGRGDVPLGTVARGPGAATDDGVRVPGAGLRGHHRGRVARRNAPPDSGCGGAADVRRGLARIGQTAGAVKGPGGDPSKSVRPTFPPTKEEAAVAKIAPGVYNITATPFDESGELDLDSLRSLIDFQLVRGVTGLTILGNLGEVRYLTDAERQHVLESTLAHVAGRVPVIVGLGFSGAHATLYHARRAAAAGAAGLMVAPPAGARGQEAVLDHYRRVGEGTPLPIVIFDEPVTSGVTMPPAMLARLVEAVPTAGVIKLEDPPTPVKLTQIRRVLGDRAQIFGGLGGAHFLEELGRGADGTMTGFAFSEVLVEIYRRFVAGEAKQARAIFERYLPLIRYEAQPGIGLSLRKEILRRRGAIRTSVLRPPAQPLDRETLAELDATLAAVDAAGRESPAVMIR</sequence>
<evidence type="ECO:0000256" key="3">
    <source>
        <dbReference type="SAM" id="MobiDB-lite"/>
    </source>
</evidence>
<comment type="similarity">
    <text evidence="1">Belongs to the DapA family.</text>
</comment>
<dbReference type="SUPFAM" id="SSF51569">
    <property type="entry name" value="Aldolase"/>
    <property type="match status" value="1"/>
</dbReference>
<keyword evidence="2" id="KW-0456">Lyase</keyword>
<accession>A0A537LM81</accession>